<dbReference type="EMBL" id="LR796420">
    <property type="protein sequence ID" value="CAB4143320.1"/>
    <property type="molecule type" value="Genomic_DNA"/>
</dbReference>
<accession>A0A6J5ME30</accession>
<organism evidence="1">
    <name type="scientific">uncultured Caudovirales phage</name>
    <dbReference type="NCBI Taxonomy" id="2100421"/>
    <lineage>
        <taxon>Viruses</taxon>
        <taxon>Duplodnaviria</taxon>
        <taxon>Heunggongvirae</taxon>
        <taxon>Uroviricota</taxon>
        <taxon>Caudoviricetes</taxon>
        <taxon>Peduoviridae</taxon>
        <taxon>Maltschvirus</taxon>
        <taxon>Maltschvirus maltsch</taxon>
    </lineage>
</organism>
<gene>
    <name evidence="1" type="ORF">UFOVP449_158</name>
</gene>
<name>A0A6J5ME30_9CAUD</name>
<sequence>MSNFNPIYKKYIDDKNIIKPEKMLRGKFYLIKEYITVDGIKKKYTETTAPIIFVLFVSLAKNIVHAVKISNINPNVVRKFFGKFVNEETETIQMRGSSKQIYEKIISKQPTVTGEAYRTYNISGITKVIELTMDVNELTPKAVTVRGIDVKSQKRNI</sequence>
<proteinExistence type="predicted"/>
<evidence type="ECO:0000313" key="1">
    <source>
        <dbReference type="EMBL" id="CAB4143320.1"/>
    </source>
</evidence>
<protein>
    <submittedName>
        <fullName evidence="1">Uncharacterized protein</fullName>
    </submittedName>
</protein>
<reference evidence="1" key="1">
    <citation type="submission" date="2020-04" db="EMBL/GenBank/DDBJ databases">
        <authorList>
            <person name="Chiriac C."/>
            <person name="Salcher M."/>
            <person name="Ghai R."/>
            <person name="Kavagutti S V."/>
        </authorList>
    </citation>
    <scope>NUCLEOTIDE SEQUENCE</scope>
</reference>